<dbReference type="PANTHER" id="PTHR33671:SF2">
    <property type="entry name" value="N-METHYLTRANSFERASE, PUTATIVE (DUF688)-RELATED"/>
    <property type="match status" value="1"/>
</dbReference>
<proteinExistence type="predicted"/>
<feature type="region of interest" description="Disordered" evidence="1">
    <location>
        <begin position="38"/>
        <end position="64"/>
    </location>
</feature>
<sequence>MNVALSNKTETNFMLVRDLMEKKQLNLNRPLLSVRRVTSKIASESDNKRKSTDNPLPYYKSELNSGPVRNAGAIPFQWEKTPGKPKDMSVIEEGIGSTVSNPQNTACLDKKVIKHESEEDGIEEKVNSDSDSDDGDESFQDACDTLSRTESFVTRCSMSVYDDHEAQVNPYGSFSGDEKARDFMIDRFLPAAKAIISENSQRASKKPVLIGQGQKKQPWKIGSAEKSSPLNQHRPKSLRHKEGGILESDGSQNFPTNTTACGLFPHFCLSNPMPGVRTENKVQNNAGCNSTASPIETKKEQHARPQLERGCGEPLARDSTQLETSYESPIVEKILYVDSIQKTKFQMNHKGDFSLDNSQRLDVVNVKAASEAKILQSLDLEHAVEDNDGKIDL</sequence>
<reference evidence="2 4" key="1">
    <citation type="journal article" date="2011" name="Nature">
        <title>The Medicago genome provides insight into the evolution of rhizobial symbioses.</title>
        <authorList>
            <person name="Young N.D."/>
            <person name="Debelle F."/>
            <person name="Oldroyd G.E."/>
            <person name="Geurts R."/>
            <person name="Cannon S.B."/>
            <person name="Udvardi M.K."/>
            <person name="Benedito V.A."/>
            <person name="Mayer K.F."/>
            <person name="Gouzy J."/>
            <person name="Schoof H."/>
            <person name="Van de Peer Y."/>
            <person name="Proost S."/>
            <person name="Cook D.R."/>
            <person name="Meyers B.C."/>
            <person name="Spannagl M."/>
            <person name="Cheung F."/>
            <person name="De Mita S."/>
            <person name="Krishnakumar V."/>
            <person name="Gundlach H."/>
            <person name="Zhou S."/>
            <person name="Mudge J."/>
            <person name="Bharti A.K."/>
            <person name="Murray J.D."/>
            <person name="Naoumkina M.A."/>
            <person name="Rosen B."/>
            <person name="Silverstein K.A."/>
            <person name="Tang H."/>
            <person name="Rombauts S."/>
            <person name="Zhao P.X."/>
            <person name="Zhou P."/>
            <person name="Barbe V."/>
            <person name="Bardou P."/>
            <person name="Bechner M."/>
            <person name="Bellec A."/>
            <person name="Berger A."/>
            <person name="Berges H."/>
            <person name="Bidwell S."/>
            <person name="Bisseling T."/>
            <person name="Choisne N."/>
            <person name="Couloux A."/>
            <person name="Denny R."/>
            <person name="Deshpande S."/>
            <person name="Dai X."/>
            <person name="Doyle J.J."/>
            <person name="Dudez A.M."/>
            <person name="Farmer A.D."/>
            <person name="Fouteau S."/>
            <person name="Franken C."/>
            <person name="Gibelin C."/>
            <person name="Gish J."/>
            <person name="Goldstein S."/>
            <person name="Gonzalez A.J."/>
            <person name="Green P.J."/>
            <person name="Hallab A."/>
            <person name="Hartog M."/>
            <person name="Hua A."/>
            <person name="Humphray S.J."/>
            <person name="Jeong D.H."/>
            <person name="Jing Y."/>
            <person name="Jocker A."/>
            <person name="Kenton S.M."/>
            <person name="Kim D.J."/>
            <person name="Klee K."/>
            <person name="Lai H."/>
            <person name="Lang C."/>
            <person name="Lin S."/>
            <person name="Macmil S.L."/>
            <person name="Magdelenat G."/>
            <person name="Matthews L."/>
            <person name="McCorrison J."/>
            <person name="Monaghan E.L."/>
            <person name="Mun J.H."/>
            <person name="Najar F.Z."/>
            <person name="Nicholson C."/>
            <person name="Noirot C."/>
            <person name="O'Bleness M."/>
            <person name="Paule C.R."/>
            <person name="Poulain J."/>
            <person name="Prion F."/>
            <person name="Qin B."/>
            <person name="Qu C."/>
            <person name="Retzel E.F."/>
            <person name="Riddle C."/>
            <person name="Sallet E."/>
            <person name="Samain S."/>
            <person name="Samson N."/>
            <person name="Sanders I."/>
            <person name="Saurat O."/>
            <person name="Scarpelli C."/>
            <person name="Schiex T."/>
            <person name="Segurens B."/>
            <person name="Severin A.J."/>
            <person name="Sherrier D.J."/>
            <person name="Shi R."/>
            <person name="Sims S."/>
            <person name="Singer S.R."/>
            <person name="Sinharoy S."/>
            <person name="Sterck L."/>
            <person name="Viollet A."/>
            <person name="Wang B.B."/>
            <person name="Wang K."/>
            <person name="Wang M."/>
            <person name="Wang X."/>
            <person name="Warfsmann J."/>
            <person name="Weissenbach J."/>
            <person name="White D.D."/>
            <person name="White J.D."/>
            <person name="Wiley G.B."/>
            <person name="Wincker P."/>
            <person name="Xing Y."/>
            <person name="Yang L."/>
            <person name="Yao Z."/>
            <person name="Ying F."/>
            <person name="Zhai J."/>
            <person name="Zhou L."/>
            <person name="Zuber A."/>
            <person name="Denarie J."/>
            <person name="Dixon R.A."/>
            <person name="May G.D."/>
            <person name="Schwartz D.C."/>
            <person name="Rogers J."/>
            <person name="Quetier F."/>
            <person name="Town C.D."/>
            <person name="Roe B.A."/>
        </authorList>
    </citation>
    <scope>NUCLEOTIDE SEQUENCE [LARGE SCALE GENOMIC DNA]</scope>
    <source>
        <strain evidence="2">A17</strain>
        <strain evidence="3 4">cv. Jemalong A17</strain>
    </source>
</reference>
<organism evidence="2 4">
    <name type="scientific">Medicago truncatula</name>
    <name type="common">Barrel medic</name>
    <name type="synonym">Medicago tribuloides</name>
    <dbReference type="NCBI Taxonomy" id="3880"/>
    <lineage>
        <taxon>Eukaryota</taxon>
        <taxon>Viridiplantae</taxon>
        <taxon>Streptophyta</taxon>
        <taxon>Embryophyta</taxon>
        <taxon>Tracheophyta</taxon>
        <taxon>Spermatophyta</taxon>
        <taxon>Magnoliopsida</taxon>
        <taxon>eudicotyledons</taxon>
        <taxon>Gunneridae</taxon>
        <taxon>Pentapetalae</taxon>
        <taxon>rosids</taxon>
        <taxon>fabids</taxon>
        <taxon>Fabales</taxon>
        <taxon>Fabaceae</taxon>
        <taxon>Papilionoideae</taxon>
        <taxon>50 kb inversion clade</taxon>
        <taxon>NPAAA clade</taxon>
        <taxon>Hologalegina</taxon>
        <taxon>IRL clade</taxon>
        <taxon>Trifolieae</taxon>
        <taxon>Medicago</taxon>
    </lineage>
</organism>
<dbReference type="HOGENOM" id="CLU_728386_0_0_1"/>
<reference evidence="3" key="3">
    <citation type="submission" date="2015-04" db="UniProtKB">
        <authorList>
            <consortium name="EnsemblPlants"/>
        </authorList>
    </citation>
    <scope>IDENTIFICATION</scope>
    <source>
        <strain evidence="3">cv. Jemalong A17</strain>
    </source>
</reference>
<protein>
    <submittedName>
        <fullName evidence="2">DUF688 family protein</fullName>
    </submittedName>
</protein>
<feature type="compositionally biased region" description="Basic and acidic residues" evidence="1">
    <location>
        <begin position="296"/>
        <end position="311"/>
    </location>
</feature>
<dbReference type="PaxDb" id="3880-AES67384"/>
<reference evidence="2 4" key="2">
    <citation type="journal article" date="2014" name="BMC Genomics">
        <title>An improved genome release (version Mt4.0) for the model legume Medicago truncatula.</title>
        <authorList>
            <person name="Tang H."/>
            <person name="Krishnakumar V."/>
            <person name="Bidwell S."/>
            <person name="Rosen B."/>
            <person name="Chan A."/>
            <person name="Zhou S."/>
            <person name="Gentzbittel L."/>
            <person name="Childs K.L."/>
            <person name="Yandell M."/>
            <person name="Gundlach H."/>
            <person name="Mayer K.F."/>
            <person name="Schwartz D.C."/>
            <person name="Town C.D."/>
        </authorList>
    </citation>
    <scope>GENOME REANNOTATION</scope>
    <source>
        <strain evidence="3 4">cv. Jemalong A17</strain>
    </source>
</reference>
<keyword evidence="4" id="KW-1185">Reference proteome</keyword>
<evidence type="ECO:0000313" key="3">
    <source>
        <dbReference type="EnsemblPlants" id="AES67384"/>
    </source>
</evidence>
<accession>A0A0C3V7P3</accession>
<feature type="region of interest" description="Disordered" evidence="1">
    <location>
        <begin position="117"/>
        <end position="140"/>
    </location>
</feature>
<evidence type="ECO:0000313" key="4">
    <source>
        <dbReference type="Proteomes" id="UP000002051"/>
    </source>
</evidence>
<gene>
    <name evidence="2" type="ordered locus">MTR_2g093020</name>
</gene>
<dbReference type="eggNOG" id="ENOG502QS9P">
    <property type="taxonomic scope" value="Eukaryota"/>
</dbReference>
<dbReference type="Pfam" id="PF05097">
    <property type="entry name" value="DUF688"/>
    <property type="match status" value="1"/>
</dbReference>
<dbReference type="PANTHER" id="PTHR33671">
    <property type="entry name" value="N-METHYLTRANSFERASE, PUTATIVE (DUF688)-RELATED"/>
    <property type="match status" value="1"/>
</dbReference>
<feature type="compositionally biased region" description="Acidic residues" evidence="1">
    <location>
        <begin position="130"/>
        <end position="139"/>
    </location>
</feature>
<dbReference type="EnsemblPlants" id="AES67384">
    <property type="protein sequence ID" value="AES67384"/>
    <property type="gene ID" value="MTR_2g093020"/>
</dbReference>
<dbReference type="InterPro" id="IPR007789">
    <property type="entry name" value="DUF688"/>
</dbReference>
<dbReference type="EMBL" id="CM001218">
    <property type="protein sequence ID" value="AES67384.2"/>
    <property type="molecule type" value="Genomic_DNA"/>
</dbReference>
<feature type="region of interest" description="Disordered" evidence="1">
    <location>
        <begin position="289"/>
        <end position="322"/>
    </location>
</feature>
<dbReference type="Proteomes" id="UP000002051">
    <property type="component" value="Chromosome 2"/>
</dbReference>
<evidence type="ECO:0000256" key="1">
    <source>
        <dbReference type="SAM" id="MobiDB-lite"/>
    </source>
</evidence>
<feature type="region of interest" description="Disordered" evidence="1">
    <location>
        <begin position="200"/>
        <end position="237"/>
    </location>
</feature>
<feature type="compositionally biased region" description="Basic and acidic residues" evidence="1">
    <location>
        <begin position="43"/>
        <end position="52"/>
    </location>
</feature>
<name>G7IU34_MEDTR</name>
<evidence type="ECO:0000313" key="2">
    <source>
        <dbReference type="EMBL" id="AES67384.2"/>
    </source>
</evidence>
<dbReference type="AlphaFoldDB" id="G7IU34"/>
<dbReference type="STRING" id="3880.G7IU34"/>
<accession>G7IU34</accession>
<feature type="compositionally biased region" description="Basic and acidic residues" evidence="1">
    <location>
        <begin position="117"/>
        <end position="128"/>
    </location>
</feature>